<reference evidence="2 3" key="1">
    <citation type="journal article" date="2019" name="Sci. Data">
        <title>Hybrid genome assembly and annotation of Danionella translucida.</title>
        <authorList>
            <person name="Kadobianskyi M."/>
            <person name="Schulze L."/>
            <person name="Schuelke M."/>
            <person name="Judkewitz B."/>
        </authorList>
    </citation>
    <scope>NUCLEOTIDE SEQUENCE [LARGE SCALE GENOMIC DNA]</scope>
    <source>
        <strain evidence="2 3">Bolton</strain>
    </source>
</reference>
<dbReference type="PANTHER" id="PTHR33861:SF4">
    <property type="entry name" value="MEIOSIS-SPECIFIC COILED-COIL DOMAIN-CONTAINING PROTEIN MEIOC"/>
    <property type="match status" value="1"/>
</dbReference>
<proteinExistence type="predicted"/>
<feature type="region of interest" description="Disordered" evidence="1">
    <location>
        <begin position="233"/>
        <end position="258"/>
    </location>
</feature>
<evidence type="ECO:0000256" key="1">
    <source>
        <dbReference type="SAM" id="MobiDB-lite"/>
    </source>
</evidence>
<dbReference type="GO" id="GO:0005737">
    <property type="term" value="C:cytoplasm"/>
    <property type="evidence" value="ECO:0007669"/>
    <property type="project" value="TreeGrafter"/>
</dbReference>
<dbReference type="Proteomes" id="UP000316079">
    <property type="component" value="Unassembled WGS sequence"/>
</dbReference>
<dbReference type="InterPro" id="IPR027963">
    <property type="entry name" value="MEIOC"/>
</dbReference>
<feature type="compositionally biased region" description="Low complexity" evidence="1">
    <location>
        <begin position="239"/>
        <end position="249"/>
    </location>
</feature>
<gene>
    <name evidence="2" type="ORF">DNTS_001239</name>
</gene>
<protein>
    <submittedName>
        <fullName evidence="2">Uncharacterized protein</fullName>
    </submittedName>
</protein>
<dbReference type="GO" id="GO:0007144">
    <property type="term" value="P:female meiosis I"/>
    <property type="evidence" value="ECO:0007669"/>
    <property type="project" value="TreeGrafter"/>
</dbReference>
<dbReference type="AlphaFoldDB" id="A0A553R9Y1"/>
<organism evidence="2 3">
    <name type="scientific">Danionella cerebrum</name>
    <dbReference type="NCBI Taxonomy" id="2873325"/>
    <lineage>
        <taxon>Eukaryota</taxon>
        <taxon>Metazoa</taxon>
        <taxon>Chordata</taxon>
        <taxon>Craniata</taxon>
        <taxon>Vertebrata</taxon>
        <taxon>Euteleostomi</taxon>
        <taxon>Actinopterygii</taxon>
        <taxon>Neopterygii</taxon>
        <taxon>Teleostei</taxon>
        <taxon>Ostariophysi</taxon>
        <taxon>Cypriniformes</taxon>
        <taxon>Danionidae</taxon>
        <taxon>Danioninae</taxon>
        <taxon>Danionella</taxon>
    </lineage>
</organism>
<feature type="non-terminal residue" evidence="2">
    <location>
        <position position="1"/>
    </location>
</feature>
<evidence type="ECO:0000313" key="2">
    <source>
        <dbReference type="EMBL" id="TRY98973.1"/>
    </source>
</evidence>
<sequence>TYPPLPYCSMPIFDRNEGLTDVDISTFSPYLQECAGMSQTSGDGLFPGLLNAMTLPKNGKALGSPNSQLHFYLEECYEEWRMLEKERKQAETILTKAYPGNLVSLVTSNNLPKMPSNPSRVDRLIVDQLREQTKVTSLLGKMEQLRSFPLHANISSALDRHLEVIYITQARRKDEYINVSSRQRQPAAFFREDREIVVLASAVKDLCSSTRKARTALWCALQMTLPKTSSYLDEGHETGSCSPSGPGSPEQRSLERED</sequence>
<name>A0A553R9Y1_9TELE</name>
<dbReference type="STRING" id="623744.A0A553R9Y1"/>
<evidence type="ECO:0000313" key="3">
    <source>
        <dbReference type="Proteomes" id="UP000316079"/>
    </source>
</evidence>
<accession>A0A553R9Y1</accession>
<dbReference type="GO" id="GO:0048255">
    <property type="term" value="P:mRNA stabilization"/>
    <property type="evidence" value="ECO:0007669"/>
    <property type="project" value="TreeGrafter"/>
</dbReference>
<dbReference type="Pfam" id="PF15189">
    <property type="entry name" value="MEIOC"/>
    <property type="match status" value="1"/>
</dbReference>
<dbReference type="EMBL" id="SRMA01025122">
    <property type="protein sequence ID" value="TRY98973.1"/>
    <property type="molecule type" value="Genomic_DNA"/>
</dbReference>
<dbReference type="GO" id="GO:0005634">
    <property type="term" value="C:nucleus"/>
    <property type="evidence" value="ECO:0007669"/>
    <property type="project" value="TreeGrafter"/>
</dbReference>
<dbReference type="GO" id="GO:0007141">
    <property type="term" value="P:male meiosis I"/>
    <property type="evidence" value="ECO:0007669"/>
    <property type="project" value="TreeGrafter"/>
</dbReference>
<dbReference type="PANTHER" id="PTHR33861">
    <property type="entry name" value="PROTEIN CBG18333"/>
    <property type="match status" value="1"/>
</dbReference>
<dbReference type="OrthoDB" id="5978002at2759"/>
<comment type="caution">
    <text evidence="2">The sequence shown here is derived from an EMBL/GenBank/DDBJ whole genome shotgun (WGS) entry which is preliminary data.</text>
</comment>
<keyword evidence="3" id="KW-1185">Reference proteome</keyword>